<sequence>MVVRPVDFFPFIESGHPFYPFLRRFEAPLNEEGLFDLLQKKRERGEKVVVHAEIKGKRRLDGGWTLDRFYWSLQSWDQTGTIDFRARMLHYAAKTDRMEFCDFPMDPYLNSLSSLFGGMDRSAHRVDILRYVPLRRLTFRLVPLSGNGSSAIGKFKRRSRLREAYDRLAAVYLAVARSSAPFSVAAPRGIDEDRSLFFQKEVPGRDLASQLDSGNFRESLEGLGGLHRDLHRLRAVEVPVWDLNAFIQQLRDDIDWIAFFQSALELFLRETLALLLRNVPKVDPAAYTFCHGDFVCSQVLREGDRWSLIDFDLCKKGDPYLELAMLTASLKYDVPLFEERIIGANGGKADLLEDGVAAYLDGYQKRAGETLCRQRLIWCRVCAEIYYLALMFKKNRFHPAMLRYAVEQLHALRQQI</sequence>
<dbReference type="Pfam" id="PF01636">
    <property type="entry name" value="APH"/>
    <property type="match status" value="1"/>
</dbReference>
<reference evidence="2 3" key="1">
    <citation type="journal article" date="2020" name="Nature">
        <title>Bacterial chemolithoautotrophy via manganese oxidation.</title>
        <authorList>
            <person name="Yu H."/>
            <person name="Leadbetter J.R."/>
        </authorList>
    </citation>
    <scope>NUCLEOTIDE SEQUENCE [LARGE SCALE GENOMIC DNA]</scope>
    <source>
        <strain evidence="2 3">Mn-1</strain>
    </source>
</reference>
<evidence type="ECO:0000313" key="2">
    <source>
        <dbReference type="EMBL" id="NKE73764.1"/>
    </source>
</evidence>
<keyword evidence="2" id="KW-0808">Transferase</keyword>
<dbReference type="GO" id="GO:0016740">
    <property type="term" value="F:transferase activity"/>
    <property type="evidence" value="ECO:0007669"/>
    <property type="project" value="UniProtKB-KW"/>
</dbReference>
<dbReference type="InterPro" id="IPR002575">
    <property type="entry name" value="Aminoglycoside_PTrfase"/>
</dbReference>
<protein>
    <submittedName>
        <fullName evidence="2">Aminoglycoside phosphotransferase family protein</fullName>
    </submittedName>
</protein>
<dbReference type="Gene3D" id="3.90.1200.10">
    <property type="match status" value="1"/>
</dbReference>
<dbReference type="AlphaFoldDB" id="A0A7X6IE35"/>
<gene>
    <name evidence="2" type="ORF">MNODULE_23725</name>
</gene>
<organism evidence="2 3">
    <name type="scientific">Candidatus Manganitrophus noduliformans</name>
    <dbReference type="NCBI Taxonomy" id="2606439"/>
    <lineage>
        <taxon>Bacteria</taxon>
        <taxon>Pseudomonadati</taxon>
        <taxon>Nitrospirota</taxon>
        <taxon>Nitrospiria</taxon>
        <taxon>Candidatus Troglogloeales</taxon>
        <taxon>Candidatus Manganitrophaceae</taxon>
        <taxon>Candidatus Manganitrophus</taxon>
    </lineage>
</organism>
<dbReference type="Proteomes" id="UP000534783">
    <property type="component" value="Unassembled WGS sequence"/>
</dbReference>
<dbReference type="EMBL" id="VTOW01000011">
    <property type="protein sequence ID" value="NKE73764.1"/>
    <property type="molecule type" value="Genomic_DNA"/>
</dbReference>
<evidence type="ECO:0000313" key="3">
    <source>
        <dbReference type="Proteomes" id="UP000534783"/>
    </source>
</evidence>
<accession>A0A7X6IE35</accession>
<comment type="caution">
    <text evidence="2">The sequence shown here is derived from an EMBL/GenBank/DDBJ whole genome shotgun (WGS) entry which is preliminary data.</text>
</comment>
<feature type="domain" description="Aminoglycoside phosphotransferase" evidence="1">
    <location>
        <begin position="149"/>
        <end position="353"/>
    </location>
</feature>
<evidence type="ECO:0000259" key="1">
    <source>
        <dbReference type="Pfam" id="PF01636"/>
    </source>
</evidence>
<dbReference type="InterPro" id="IPR011009">
    <property type="entry name" value="Kinase-like_dom_sf"/>
</dbReference>
<name>A0A7X6IE35_9BACT</name>
<proteinExistence type="predicted"/>
<dbReference type="SUPFAM" id="SSF56112">
    <property type="entry name" value="Protein kinase-like (PK-like)"/>
    <property type="match status" value="1"/>
</dbReference>
<keyword evidence="3" id="KW-1185">Reference proteome</keyword>
<dbReference type="RefSeq" id="WP_320412510.1">
    <property type="nucleotide sequence ID" value="NZ_VTOW01000011.1"/>
</dbReference>